<dbReference type="FunFam" id="2.60.260.20:FF:000013">
    <property type="entry name" value="DnaJ subfamily B member 11"/>
    <property type="match status" value="1"/>
</dbReference>
<dbReference type="CDD" id="cd10747">
    <property type="entry name" value="DnaJ_C"/>
    <property type="match status" value="1"/>
</dbReference>
<reference evidence="3 4" key="1">
    <citation type="submission" date="2016-02" db="EMBL/GenBank/DDBJ databases">
        <authorList>
            <person name="Wen L."/>
            <person name="He K."/>
            <person name="Yang H."/>
        </authorList>
    </citation>
    <scope>NUCLEOTIDE SEQUENCE [LARGE SCALE GENOMIC DNA]</scope>
    <source>
        <strain evidence="3 4">CD09_2</strain>
    </source>
</reference>
<feature type="domain" description="J" evidence="2">
    <location>
        <begin position="3"/>
        <end position="68"/>
    </location>
</feature>
<name>A0A177J9T1_SPHYA</name>
<dbReference type="Pfam" id="PF01556">
    <property type="entry name" value="DnaJ_C"/>
    <property type="match status" value="1"/>
</dbReference>
<dbReference type="InterPro" id="IPR036869">
    <property type="entry name" value="J_dom_sf"/>
</dbReference>
<dbReference type="PANTHER" id="PTHR43096">
    <property type="entry name" value="DNAJ HOMOLOG 1, MITOCHONDRIAL-RELATED"/>
    <property type="match status" value="1"/>
</dbReference>
<dbReference type="Proteomes" id="UP000077262">
    <property type="component" value="Unassembled WGS sequence"/>
</dbReference>
<dbReference type="EMBL" id="LSTR01000084">
    <property type="protein sequence ID" value="OAH37870.1"/>
    <property type="molecule type" value="Genomic_DNA"/>
</dbReference>
<dbReference type="Pfam" id="PF00226">
    <property type="entry name" value="DnaJ"/>
    <property type="match status" value="1"/>
</dbReference>
<dbReference type="GO" id="GO:0042026">
    <property type="term" value="P:protein refolding"/>
    <property type="evidence" value="ECO:0007669"/>
    <property type="project" value="TreeGrafter"/>
</dbReference>
<proteinExistence type="predicted"/>
<dbReference type="PRINTS" id="PR00625">
    <property type="entry name" value="JDOMAIN"/>
</dbReference>
<dbReference type="CDD" id="cd06257">
    <property type="entry name" value="DnaJ"/>
    <property type="match status" value="1"/>
</dbReference>
<dbReference type="Gene3D" id="2.60.260.20">
    <property type="entry name" value="Urease metallochaperone UreE, N-terminal domain"/>
    <property type="match status" value="2"/>
</dbReference>
<accession>A0A177J9T1</accession>
<dbReference type="SUPFAM" id="SSF46565">
    <property type="entry name" value="Chaperone J-domain"/>
    <property type="match status" value="1"/>
</dbReference>
<sequence length="310" mass="34118">MADPYTILGVSRTADQSAIKKAYRKLAKELHPDRNKDKPDAAARFAEVTQAYDLLSDAEQRARYDRGEIDEQGNPRAPYGFEDFQGHGPFSGGGPFRSAQDGATSFHFSGDSEELGDIFTDLFGRGRGAGGREYRPRGSDVLYAVNVPFENIATAKPFAINLDGGEQLEVKIPPGTQSGDRLRVAGKGRPGPGGRGDAILELTVTRHPFFRQDEDDIRLDLPIRWDEAVLGAKVRVPTIDGPIMLTVPKGSTSGRVLRIKGKGMARRQGGRGNQLVRLMVDLPQNDKSLEAWAKEWREKNEYNPRSKLGV</sequence>
<dbReference type="PANTHER" id="PTHR43096:SF52">
    <property type="entry name" value="DNAJ HOMOLOG 1, MITOCHONDRIAL-RELATED"/>
    <property type="match status" value="1"/>
</dbReference>
<evidence type="ECO:0000259" key="2">
    <source>
        <dbReference type="PROSITE" id="PS50076"/>
    </source>
</evidence>
<evidence type="ECO:0000313" key="3">
    <source>
        <dbReference type="EMBL" id="OAH37870.1"/>
    </source>
</evidence>
<dbReference type="SUPFAM" id="SSF49493">
    <property type="entry name" value="HSP40/DnaJ peptide-binding domain"/>
    <property type="match status" value="2"/>
</dbReference>
<dbReference type="InterPro" id="IPR002939">
    <property type="entry name" value="DnaJ_C"/>
</dbReference>
<dbReference type="SMART" id="SM00271">
    <property type="entry name" value="DnaJ"/>
    <property type="match status" value="1"/>
</dbReference>
<protein>
    <submittedName>
        <fullName evidence="3">Molecular chaperone DnaJ</fullName>
    </submittedName>
</protein>
<dbReference type="PROSITE" id="PS50076">
    <property type="entry name" value="DNAJ_2"/>
    <property type="match status" value="1"/>
</dbReference>
<dbReference type="Gene3D" id="1.10.287.110">
    <property type="entry name" value="DnaJ domain"/>
    <property type="match status" value="1"/>
</dbReference>
<keyword evidence="1" id="KW-0143">Chaperone</keyword>
<dbReference type="RefSeq" id="WP_063977039.1">
    <property type="nucleotide sequence ID" value="NZ_LSTR01000084.1"/>
</dbReference>
<comment type="caution">
    <text evidence="3">The sequence shown here is derived from an EMBL/GenBank/DDBJ whole genome shotgun (WGS) entry which is preliminary data.</text>
</comment>
<gene>
    <name evidence="3" type="ORF">AX777_23130</name>
</gene>
<dbReference type="InterPro" id="IPR008971">
    <property type="entry name" value="HSP40/DnaJ_pept-bd"/>
</dbReference>
<evidence type="ECO:0000256" key="1">
    <source>
        <dbReference type="ARBA" id="ARBA00023186"/>
    </source>
</evidence>
<dbReference type="InterPro" id="IPR001623">
    <property type="entry name" value="DnaJ_domain"/>
</dbReference>
<dbReference type="GO" id="GO:0005737">
    <property type="term" value="C:cytoplasm"/>
    <property type="evidence" value="ECO:0007669"/>
    <property type="project" value="TreeGrafter"/>
</dbReference>
<dbReference type="OrthoDB" id="9779889at2"/>
<dbReference type="GO" id="GO:0051082">
    <property type="term" value="F:unfolded protein binding"/>
    <property type="evidence" value="ECO:0007669"/>
    <property type="project" value="InterPro"/>
</dbReference>
<evidence type="ECO:0000313" key="4">
    <source>
        <dbReference type="Proteomes" id="UP000077262"/>
    </source>
</evidence>
<dbReference type="AlphaFoldDB" id="A0A177J9T1"/>
<dbReference type="InterPro" id="IPR018253">
    <property type="entry name" value="DnaJ_domain_CS"/>
</dbReference>
<dbReference type="PROSITE" id="PS00636">
    <property type="entry name" value="DNAJ_1"/>
    <property type="match status" value="1"/>
</dbReference>
<organism evidence="3 4">
    <name type="scientific">Sphingobium yanoikuyae</name>
    <name type="common">Sphingomonas yanoikuyae</name>
    <dbReference type="NCBI Taxonomy" id="13690"/>
    <lineage>
        <taxon>Bacteria</taxon>
        <taxon>Pseudomonadati</taxon>
        <taxon>Pseudomonadota</taxon>
        <taxon>Alphaproteobacteria</taxon>
        <taxon>Sphingomonadales</taxon>
        <taxon>Sphingomonadaceae</taxon>
        <taxon>Sphingobium</taxon>
    </lineage>
</organism>